<dbReference type="Pfam" id="PF07714">
    <property type="entry name" value="PK_Tyr_Ser-Thr"/>
    <property type="match status" value="1"/>
</dbReference>
<keyword evidence="11" id="KW-0325">Glycoprotein</keyword>
<dbReference type="SMART" id="SM00220">
    <property type="entry name" value="S_TKc"/>
    <property type="match status" value="1"/>
</dbReference>
<dbReference type="Gene3D" id="3.30.200.20">
    <property type="entry name" value="Phosphorylase Kinase, domain 1"/>
    <property type="match status" value="1"/>
</dbReference>
<evidence type="ECO:0000256" key="12">
    <source>
        <dbReference type="PROSITE-ProRule" id="PRU10141"/>
    </source>
</evidence>
<protein>
    <recommendedName>
        <fullName evidence="14">Protein kinase domain-containing protein</fullName>
    </recommendedName>
</protein>
<accession>A0A9K3I2F8</accession>
<evidence type="ECO:0000256" key="9">
    <source>
        <dbReference type="ARBA" id="ARBA00022989"/>
    </source>
</evidence>
<keyword evidence="8 12" id="KW-0067">ATP-binding</keyword>
<organism evidence="15 16">
    <name type="scientific">Helianthus annuus</name>
    <name type="common">Common sunflower</name>
    <dbReference type="NCBI Taxonomy" id="4232"/>
    <lineage>
        <taxon>Eukaryota</taxon>
        <taxon>Viridiplantae</taxon>
        <taxon>Streptophyta</taxon>
        <taxon>Embryophyta</taxon>
        <taxon>Tracheophyta</taxon>
        <taxon>Spermatophyta</taxon>
        <taxon>Magnoliopsida</taxon>
        <taxon>eudicotyledons</taxon>
        <taxon>Gunneridae</taxon>
        <taxon>Pentapetalae</taxon>
        <taxon>asterids</taxon>
        <taxon>campanulids</taxon>
        <taxon>Asterales</taxon>
        <taxon>Asteraceae</taxon>
        <taxon>Asteroideae</taxon>
        <taxon>Heliantheae alliance</taxon>
        <taxon>Heliantheae</taxon>
        <taxon>Helianthus</taxon>
    </lineage>
</organism>
<keyword evidence="7" id="KW-0418">Kinase</keyword>
<keyword evidence="4" id="KW-0812">Transmembrane</keyword>
<dbReference type="GO" id="GO:0004714">
    <property type="term" value="F:transmembrane receptor protein tyrosine kinase activity"/>
    <property type="evidence" value="ECO:0007669"/>
    <property type="project" value="InterPro"/>
</dbReference>
<dbReference type="InterPro" id="IPR011009">
    <property type="entry name" value="Kinase-like_dom_sf"/>
</dbReference>
<keyword evidence="10" id="KW-0472">Membrane</keyword>
<evidence type="ECO:0000313" key="15">
    <source>
        <dbReference type="EMBL" id="KAF5789058.1"/>
    </source>
</evidence>
<evidence type="ECO:0000256" key="4">
    <source>
        <dbReference type="ARBA" id="ARBA00022692"/>
    </source>
</evidence>
<dbReference type="GO" id="GO:0016020">
    <property type="term" value="C:membrane"/>
    <property type="evidence" value="ECO:0007669"/>
    <property type="project" value="UniProtKB-SubCell"/>
</dbReference>
<comment type="similarity">
    <text evidence="13">Belongs to the protein kinase superfamily.</text>
</comment>
<evidence type="ECO:0000256" key="6">
    <source>
        <dbReference type="ARBA" id="ARBA00022741"/>
    </source>
</evidence>
<evidence type="ECO:0000256" key="1">
    <source>
        <dbReference type="ARBA" id="ARBA00004479"/>
    </source>
</evidence>
<keyword evidence="16" id="KW-1185">Reference proteome</keyword>
<dbReference type="SUPFAM" id="SSF56112">
    <property type="entry name" value="Protein kinase-like (PK-like)"/>
    <property type="match status" value="1"/>
</dbReference>
<evidence type="ECO:0000313" key="16">
    <source>
        <dbReference type="Proteomes" id="UP000215914"/>
    </source>
</evidence>
<dbReference type="AlphaFoldDB" id="A0A9K3I2F8"/>
<dbReference type="Gene3D" id="1.10.510.10">
    <property type="entry name" value="Transferase(Phosphotransferase) domain 1"/>
    <property type="match status" value="1"/>
</dbReference>
<keyword evidence="2 13" id="KW-0723">Serine/threonine-protein kinase</keyword>
<dbReference type="InterPro" id="IPR045272">
    <property type="entry name" value="ANXUR1/2-like"/>
</dbReference>
<evidence type="ECO:0000256" key="11">
    <source>
        <dbReference type="ARBA" id="ARBA00023180"/>
    </source>
</evidence>
<proteinExistence type="inferred from homology"/>
<evidence type="ECO:0000259" key="14">
    <source>
        <dbReference type="PROSITE" id="PS50011"/>
    </source>
</evidence>
<dbReference type="FunFam" id="3.30.200.20:FF:000039">
    <property type="entry name" value="receptor-like protein kinase FERONIA"/>
    <property type="match status" value="1"/>
</dbReference>
<evidence type="ECO:0000256" key="7">
    <source>
        <dbReference type="ARBA" id="ARBA00022777"/>
    </source>
</evidence>
<dbReference type="Proteomes" id="UP000215914">
    <property type="component" value="Unassembled WGS sequence"/>
</dbReference>
<dbReference type="PROSITE" id="PS00107">
    <property type="entry name" value="PROTEIN_KINASE_ATP"/>
    <property type="match status" value="1"/>
</dbReference>
<evidence type="ECO:0000256" key="10">
    <source>
        <dbReference type="ARBA" id="ARBA00023136"/>
    </source>
</evidence>
<dbReference type="InterPro" id="IPR001245">
    <property type="entry name" value="Ser-Thr/Tyr_kinase_cat_dom"/>
</dbReference>
<dbReference type="GO" id="GO:0004674">
    <property type="term" value="F:protein serine/threonine kinase activity"/>
    <property type="evidence" value="ECO:0007669"/>
    <property type="project" value="UniProtKB-KW"/>
</dbReference>
<evidence type="ECO:0000256" key="2">
    <source>
        <dbReference type="ARBA" id="ARBA00022527"/>
    </source>
</evidence>
<dbReference type="PANTHER" id="PTHR27003:SF342">
    <property type="entry name" value="TYROSINE-PROTEIN KINASE, CSF-1_PDGF RECEPTOR FAMILY-RELATED"/>
    <property type="match status" value="1"/>
</dbReference>
<dbReference type="InterPro" id="IPR008271">
    <property type="entry name" value="Ser/Thr_kinase_AS"/>
</dbReference>
<dbReference type="EMBL" id="MNCJ02000324">
    <property type="protein sequence ID" value="KAF5789058.1"/>
    <property type="molecule type" value="Genomic_DNA"/>
</dbReference>
<dbReference type="InterPro" id="IPR000719">
    <property type="entry name" value="Prot_kinase_dom"/>
</dbReference>
<reference evidence="15" key="1">
    <citation type="journal article" date="2017" name="Nature">
        <title>The sunflower genome provides insights into oil metabolism, flowering and Asterid evolution.</title>
        <authorList>
            <person name="Badouin H."/>
            <person name="Gouzy J."/>
            <person name="Grassa C.J."/>
            <person name="Murat F."/>
            <person name="Staton S.E."/>
            <person name="Cottret L."/>
            <person name="Lelandais-Briere C."/>
            <person name="Owens G.L."/>
            <person name="Carrere S."/>
            <person name="Mayjonade B."/>
            <person name="Legrand L."/>
            <person name="Gill N."/>
            <person name="Kane N.C."/>
            <person name="Bowers J.E."/>
            <person name="Hubner S."/>
            <person name="Bellec A."/>
            <person name="Berard A."/>
            <person name="Berges H."/>
            <person name="Blanchet N."/>
            <person name="Boniface M.C."/>
            <person name="Brunel D."/>
            <person name="Catrice O."/>
            <person name="Chaidir N."/>
            <person name="Claudel C."/>
            <person name="Donnadieu C."/>
            <person name="Faraut T."/>
            <person name="Fievet G."/>
            <person name="Helmstetter N."/>
            <person name="King M."/>
            <person name="Knapp S.J."/>
            <person name="Lai Z."/>
            <person name="Le Paslier M.C."/>
            <person name="Lippi Y."/>
            <person name="Lorenzon L."/>
            <person name="Mandel J.R."/>
            <person name="Marage G."/>
            <person name="Marchand G."/>
            <person name="Marquand E."/>
            <person name="Bret-Mestries E."/>
            <person name="Morien E."/>
            <person name="Nambeesan S."/>
            <person name="Nguyen T."/>
            <person name="Pegot-Espagnet P."/>
            <person name="Pouilly N."/>
            <person name="Raftis F."/>
            <person name="Sallet E."/>
            <person name="Schiex T."/>
            <person name="Thomas J."/>
            <person name="Vandecasteele C."/>
            <person name="Vares D."/>
            <person name="Vear F."/>
            <person name="Vautrin S."/>
            <person name="Crespi M."/>
            <person name="Mangin B."/>
            <person name="Burke J.M."/>
            <person name="Salse J."/>
            <person name="Munos S."/>
            <person name="Vincourt P."/>
            <person name="Rieseberg L.H."/>
            <person name="Langlade N.B."/>
        </authorList>
    </citation>
    <scope>NUCLEOTIDE SEQUENCE</scope>
    <source>
        <tissue evidence="15">Leaves</tissue>
    </source>
</reference>
<keyword evidence="5" id="KW-0732">Signal</keyword>
<dbReference type="GO" id="GO:0005524">
    <property type="term" value="F:ATP binding"/>
    <property type="evidence" value="ECO:0007669"/>
    <property type="project" value="UniProtKB-UniRule"/>
</dbReference>
<comment type="caution">
    <text evidence="15">The sequence shown here is derived from an EMBL/GenBank/DDBJ whole genome shotgun (WGS) entry which is preliminary data.</text>
</comment>
<evidence type="ECO:0000256" key="3">
    <source>
        <dbReference type="ARBA" id="ARBA00022679"/>
    </source>
</evidence>
<feature type="domain" description="Protein kinase" evidence="14">
    <location>
        <begin position="60"/>
        <end position="336"/>
    </location>
</feature>
<sequence length="346" mass="38609">MPKNIDDQPPLSFYEKSHPSGSTFLTASGFPASTYGTYPSGSPAGHRFTFAEIQAATNNFDDARLIGMGGFGKVYVGVIGDGMTMLAFKRRSLESNPGVYEFTTELELLSKLRHRNLISLIGYCKNDPEMILAYDYMAYGSLRDHLHNTQNPPLPWNRRLQICIGAACGLHYLHTGAKDNMIIHRDVKSSNILLDENWVAKVCDFGISKTGPATDHNELNTLVKGSYGYLDPEYYRMQTLTEKSDVYFFGVVLFEVLCARPVTNTRLAREQVNLDEWALHCHKKGILDQIVDPYLRGAISPECFKRVVETAVKCVAEKGVDRPSNEGCSLESRVCFGASRGTVKRL</sequence>
<reference evidence="15" key="2">
    <citation type="submission" date="2020-06" db="EMBL/GenBank/DDBJ databases">
        <title>Helianthus annuus Genome sequencing and assembly Release 2.</title>
        <authorList>
            <person name="Gouzy J."/>
            <person name="Langlade N."/>
            <person name="Munos S."/>
        </authorList>
    </citation>
    <scope>NUCLEOTIDE SEQUENCE</scope>
    <source>
        <tissue evidence="15">Leaves</tissue>
    </source>
</reference>
<dbReference type="Gramene" id="mRNA:HanXRQr2_Chr09g0366411">
    <property type="protein sequence ID" value="CDS:HanXRQr2_Chr09g0366411.1"/>
    <property type="gene ID" value="HanXRQr2_Chr09g0366411"/>
</dbReference>
<keyword evidence="9" id="KW-1133">Transmembrane helix</keyword>
<name>A0A9K3I2F8_HELAN</name>
<gene>
    <name evidence="15" type="ORF">HanXRQr2_Chr09g0366411</name>
</gene>
<dbReference type="PANTHER" id="PTHR27003">
    <property type="entry name" value="OS07G0166700 PROTEIN"/>
    <property type="match status" value="1"/>
</dbReference>
<dbReference type="PROSITE" id="PS00108">
    <property type="entry name" value="PROTEIN_KINASE_ST"/>
    <property type="match status" value="1"/>
</dbReference>
<dbReference type="PROSITE" id="PS50011">
    <property type="entry name" value="PROTEIN_KINASE_DOM"/>
    <property type="match status" value="1"/>
</dbReference>
<dbReference type="FunFam" id="1.10.510.10:FF:000252">
    <property type="entry name" value="Receptor-like protein kinase FERONIA"/>
    <property type="match status" value="1"/>
</dbReference>
<feature type="binding site" evidence="12">
    <location>
        <position position="89"/>
    </location>
    <ligand>
        <name>ATP</name>
        <dbReference type="ChEBI" id="CHEBI:30616"/>
    </ligand>
</feature>
<evidence type="ECO:0000256" key="8">
    <source>
        <dbReference type="ARBA" id="ARBA00022840"/>
    </source>
</evidence>
<keyword evidence="3 15" id="KW-0808">Transferase</keyword>
<evidence type="ECO:0000256" key="5">
    <source>
        <dbReference type="ARBA" id="ARBA00022729"/>
    </source>
</evidence>
<comment type="subcellular location">
    <subcellularLocation>
        <location evidence="1">Membrane</location>
        <topology evidence="1">Single-pass type I membrane protein</topology>
    </subcellularLocation>
</comment>
<dbReference type="InterPro" id="IPR017441">
    <property type="entry name" value="Protein_kinase_ATP_BS"/>
</dbReference>
<evidence type="ECO:0000256" key="13">
    <source>
        <dbReference type="RuleBase" id="RU000304"/>
    </source>
</evidence>
<keyword evidence="6 12" id="KW-0547">Nucleotide-binding</keyword>